<keyword evidence="1" id="KW-1133">Transmembrane helix</keyword>
<dbReference type="EMBL" id="PCRP01000022">
    <property type="protein sequence ID" value="PIP23786.1"/>
    <property type="molecule type" value="Genomic_DNA"/>
</dbReference>
<organism evidence="2 3">
    <name type="scientific">Candidatus Nealsonbacteria bacterium CG23_combo_of_CG06-09_8_20_14_all_38_19</name>
    <dbReference type="NCBI Taxonomy" id="1974721"/>
    <lineage>
        <taxon>Bacteria</taxon>
        <taxon>Candidatus Nealsoniibacteriota</taxon>
    </lineage>
</organism>
<name>A0A2G9YWZ2_9BACT</name>
<dbReference type="AlphaFoldDB" id="A0A2G9YWZ2"/>
<evidence type="ECO:0000313" key="2">
    <source>
        <dbReference type="EMBL" id="PIP23786.1"/>
    </source>
</evidence>
<evidence type="ECO:0000256" key="1">
    <source>
        <dbReference type="SAM" id="Phobius"/>
    </source>
</evidence>
<protein>
    <submittedName>
        <fullName evidence="2">Uncharacterized protein</fullName>
    </submittedName>
</protein>
<feature type="transmembrane region" description="Helical" evidence="1">
    <location>
        <begin position="12"/>
        <end position="36"/>
    </location>
</feature>
<keyword evidence="1" id="KW-0812">Transmembrane</keyword>
<gene>
    <name evidence="2" type="ORF">COX36_01480</name>
</gene>
<proteinExistence type="predicted"/>
<feature type="transmembrane region" description="Helical" evidence="1">
    <location>
        <begin position="42"/>
        <end position="67"/>
    </location>
</feature>
<keyword evidence="1" id="KW-0472">Membrane</keyword>
<feature type="transmembrane region" description="Helical" evidence="1">
    <location>
        <begin position="79"/>
        <end position="102"/>
    </location>
</feature>
<dbReference type="Proteomes" id="UP000230273">
    <property type="component" value="Unassembled WGS sequence"/>
</dbReference>
<evidence type="ECO:0000313" key="3">
    <source>
        <dbReference type="Proteomes" id="UP000230273"/>
    </source>
</evidence>
<accession>A0A2G9YWZ2</accession>
<comment type="caution">
    <text evidence="2">The sequence shown here is derived from an EMBL/GenBank/DDBJ whole genome shotgun (WGS) entry which is preliminary data.</text>
</comment>
<reference evidence="2 3" key="1">
    <citation type="submission" date="2017-09" db="EMBL/GenBank/DDBJ databases">
        <title>Depth-based differentiation of microbial function through sediment-hosted aquifers and enrichment of novel symbionts in the deep terrestrial subsurface.</title>
        <authorList>
            <person name="Probst A.J."/>
            <person name="Ladd B."/>
            <person name="Jarett J.K."/>
            <person name="Geller-Mcgrath D.E."/>
            <person name="Sieber C.M."/>
            <person name="Emerson J.B."/>
            <person name="Anantharaman K."/>
            <person name="Thomas B.C."/>
            <person name="Malmstrom R."/>
            <person name="Stieglmeier M."/>
            <person name="Klingl A."/>
            <person name="Woyke T."/>
            <person name="Ryan C.M."/>
            <person name="Banfield J.F."/>
        </authorList>
    </citation>
    <scope>NUCLEOTIDE SEQUENCE [LARGE SCALE GENOMIC DNA]</scope>
    <source>
        <strain evidence="2">CG23_combo_of_CG06-09_8_20_14_all_38_19</strain>
    </source>
</reference>
<sequence length="205" mass="22613">MQSPNQSKIDSLVNISLICAVVGFIFGPLSLLFLNIPLPLEFFYFGFVLSVAAFLTGAAAVIVFWAAKGRERLRLIWRIDLVLSLAASIFYLILLVILLSLFPHPNTYRNIVIKSNVRGTAFAAKLWHDDASGGNGTYNRVCASLDFQRLSSVIEDKGSTLKCFSSQDSFCAKARLVTSKKEWCADSTGYEGFAVNCSAEYISCR</sequence>